<dbReference type="OrthoDB" id="200954at2759"/>
<evidence type="ECO:0000256" key="1">
    <source>
        <dbReference type="ARBA" id="ARBA00004257"/>
    </source>
</evidence>
<dbReference type="PANTHER" id="PTHR16950">
    <property type="entry name" value="ZINC TRANSPORTER SLC39A7 HISTIDINE-RICH MEMBRANE PROTEIN KE4"/>
    <property type="match status" value="1"/>
</dbReference>
<evidence type="ECO:0000256" key="9">
    <source>
        <dbReference type="ARBA" id="ARBA00039859"/>
    </source>
</evidence>
<keyword evidence="5 12" id="KW-1133">Transmembrane helix</keyword>
<dbReference type="EMBL" id="VXAX01000162">
    <property type="protein sequence ID" value="NXL69394.1"/>
    <property type="molecule type" value="Genomic_DNA"/>
</dbReference>
<evidence type="ECO:0000256" key="5">
    <source>
        <dbReference type="ARBA" id="ARBA00022989"/>
    </source>
</evidence>
<keyword evidence="14" id="KW-1185">Reference proteome</keyword>
<comment type="subcellular location">
    <subcellularLocation>
        <location evidence="1">Golgi apparatus</location>
        <location evidence="1">cis-Golgi network membrane</location>
        <topology evidence="1">Multi-pass membrane protein</topology>
    </subcellularLocation>
</comment>
<keyword evidence="3 12" id="KW-0812">Transmembrane</keyword>
<evidence type="ECO:0000256" key="7">
    <source>
        <dbReference type="ARBA" id="ARBA00034634"/>
    </source>
</evidence>
<dbReference type="GO" id="GO:0016020">
    <property type="term" value="C:membrane"/>
    <property type="evidence" value="ECO:0007669"/>
    <property type="project" value="InterPro"/>
</dbReference>
<evidence type="ECO:0000313" key="13">
    <source>
        <dbReference type="EMBL" id="NXL69394.1"/>
    </source>
</evidence>
<evidence type="ECO:0000256" key="3">
    <source>
        <dbReference type="ARBA" id="ARBA00022692"/>
    </source>
</evidence>
<evidence type="ECO:0000256" key="2">
    <source>
        <dbReference type="ARBA" id="ARBA00022448"/>
    </source>
</evidence>
<evidence type="ECO:0000256" key="11">
    <source>
        <dbReference type="ARBA" id="ARBA00043053"/>
    </source>
</evidence>
<name>A0A7L0UQM5_9PASE</name>
<evidence type="ECO:0000256" key="8">
    <source>
        <dbReference type="ARBA" id="ARBA00038485"/>
    </source>
</evidence>
<dbReference type="GO" id="GO:0005794">
    <property type="term" value="C:Golgi apparatus"/>
    <property type="evidence" value="ECO:0007669"/>
    <property type="project" value="UniProtKB-SubCell"/>
</dbReference>
<feature type="transmembrane region" description="Helical" evidence="12">
    <location>
        <begin position="66"/>
        <end position="87"/>
    </location>
</feature>
<organism evidence="13 14">
    <name type="scientific">Leptocoma aspasia</name>
    <dbReference type="NCBI Taxonomy" id="2585812"/>
    <lineage>
        <taxon>Eukaryota</taxon>
        <taxon>Metazoa</taxon>
        <taxon>Chordata</taxon>
        <taxon>Craniata</taxon>
        <taxon>Vertebrata</taxon>
        <taxon>Euteleostomi</taxon>
        <taxon>Archelosauria</taxon>
        <taxon>Archosauria</taxon>
        <taxon>Dinosauria</taxon>
        <taxon>Saurischia</taxon>
        <taxon>Theropoda</taxon>
        <taxon>Coelurosauria</taxon>
        <taxon>Aves</taxon>
        <taxon>Neognathae</taxon>
        <taxon>Neoaves</taxon>
        <taxon>Telluraves</taxon>
        <taxon>Australaves</taxon>
        <taxon>Passeriformes</taxon>
        <taxon>Passeroidea</taxon>
        <taxon>Nectariniidae</taxon>
        <taxon>Leptocoma</taxon>
    </lineage>
</organism>
<accession>A0A7L0UQM5</accession>
<dbReference type="GO" id="GO:0005385">
    <property type="term" value="F:zinc ion transmembrane transporter activity"/>
    <property type="evidence" value="ECO:0007669"/>
    <property type="project" value="TreeGrafter"/>
</dbReference>
<dbReference type="Pfam" id="PF02535">
    <property type="entry name" value="Zip"/>
    <property type="match status" value="1"/>
</dbReference>
<feature type="transmembrane region" description="Helical" evidence="12">
    <location>
        <begin position="93"/>
        <end position="115"/>
    </location>
</feature>
<comment type="catalytic activity">
    <reaction evidence="7">
        <text>Zn(2+)(in) = Zn(2+)(out)</text>
        <dbReference type="Rhea" id="RHEA:29351"/>
        <dbReference type="ChEBI" id="CHEBI:29105"/>
    </reaction>
</comment>
<keyword evidence="4" id="KW-0862">Zinc</keyword>
<evidence type="ECO:0000256" key="12">
    <source>
        <dbReference type="SAM" id="Phobius"/>
    </source>
</evidence>
<keyword evidence="6 12" id="KW-0472">Membrane</keyword>
<reference evidence="13 14" key="1">
    <citation type="submission" date="2019-09" db="EMBL/GenBank/DDBJ databases">
        <title>Bird 10,000 Genomes (B10K) Project - Family phase.</title>
        <authorList>
            <person name="Zhang G."/>
        </authorList>
    </citation>
    <scope>NUCLEOTIDE SEQUENCE [LARGE SCALE GENOMIC DNA]</scope>
    <source>
        <strain evidence="13">B10K-DU-001-35</strain>
        <tissue evidence="13">Muscle</tissue>
    </source>
</reference>
<keyword evidence="2" id="KW-0813">Transport</keyword>
<evidence type="ECO:0000256" key="4">
    <source>
        <dbReference type="ARBA" id="ARBA00022906"/>
    </source>
</evidence>
<sequence>MAVSGYLNLAADAAHNFTDGLALGAAFWAGPARGALTALSVLLHELPHELGDMALLLRAGCSKGQAMLLQLLTAVAALAGAACSLLAEGSGAGAISGILPFTAGGFIYLGTVSVLPEILKDSGPAQALLQLLALLAGVAMMLLIAYY</sequence>
<evidence type="ECO:0000256" key="10">
    <source>
        <dbReference type="ARBA" id="ARBA00042780"/>
    </source>
</evidence>
<feature type="transmembrane region" description="Helical" evidence="12">
    <location>
        <begin position="127"/>
        <end position="146"/>
    </location>
</feature>
<dbReference type="AlphaFoldDB" id="A0A7L0UQM5"/>
<gene>
    <name evidence="13" type="primary">Slc39a7</name>
    <name evidence="13" type="ORF">LEPASP_R07416</name>
</gene>
<evidence type="ECO:0000256" key="6">
    <source>
        <dbReference type="ARBA" id="ARBA00023136"/>
    </source>
</evidence>
<comment type="caution">
    <text evidence="13">The sequence shown here is derived from an EMBL/GenBank/DDBJ whole genome shotgun (WGS) entry which is preliminary data.</text>
</comment>
<feature type="non-terminal residue" evidence="13">
    <location>
        <position position="1"/>
    </location>
</feature>
<dbReference type="InterPro" id="IPR003689">
    <property type="entry name" value="ZIP"/>
</dbReference>
<comment type="similarity">
    <text evidence="8">Belongs to the ZIP transporter (TC 2.A.5) family. KE4/Catsup subfamily.</text>
</comment>
<protein>
    <recommendedName>
        <fullName evidence="9">Zinc transporter SLC39A7</fullName>
    </recommendedName>
    <alternativeName>
        <fullName evidence="10">Solute carrier family 39 member 7</fullName>
    </alternativeName>
    <alternativeName>
        <fullName evidence="11">Zrt-, Irt-like protein 7</fullName>
    </alternativeName>
</protein>
<feature type="non-terminal residue" evidence="13">
    <location>
        <position position="147"/>
    </location>
</feature>
<dbReference type="Proteomes" id="UP000558164">
    <property type="component" value="Unassembled WGS sequence"/>
</dbReference>
<evidence type="ECO:0000313" key="14">
    <source>
        <dbReference type="Proteomes" id="UP000558164"/>
    </source>
</evidence>
<dbReference type="GO" id="GO:0006882">
    <property type="term" value="P:intracellular zinc ion homeostasis"/>
    <property type="evidence" value="ECO:0007669"/>
    <property type="project" value="TreeGrafter"/>
</dbReference>
<proteinExistence type="inferred from homology"/>
<keyword evidence="4" id="KW-0864">Zinc transport</keyword>
<dbReference type="PANTHER" id="PTHR16950:SF25">
    <property type="entry name" value="ZINC TRANSPORTER SLC39A7"/>
    <property type="match status" value="1"/>
</dbReference>
<keyword evidence="4" id="KW-0406">Ion transport</keyword>